<dbReference type="Proteomes" id="UP001362999">
    <property type="component" value="Unassembled WGS sequence"/>
</dbReference>
<gene>
    <name evidence="1" type="ORF">R3P38DRAFT_3294222</name>
</gene>
<keyword evidence="2" id="KW-1185">Reference proteome</keyword>
<dbReference type="EMBL" id="JAWWNJ010000157">
    <property type="protein sequence ID" value="KAK6980684.1"/>
    <property type="molecule type" value="Genomic_DNA"/>
</dbReference>
<evidence type="ECO:0000313" key="1">
    <source>
        <dbReference type="EMBL" id="KAK6980684.1"/>
    </source>
</evidence>
<sequence>MLGTLDNTAVTAAPPVSAALTMLPPCASLSSLPLSSPLVPTTTPTDTCILAWTVTRTASLGSSAFSAFTPAPRRYPQHLKNITRAVDAIPHKPRPKQKLKLRLRYDLLPTPSALARPPCTPPSMLGLI</sequence>
<proteinExistence type="predicted"/>
<dbReference type="AlphaFoldDB" id="A0AAV9ZEX4"/>
<name>A0AAV9ZEX4_9AGAR</name>
<organism evidence="1 2">
    <name type="scientific">Favolaschia claudopus</name>
    <dbReference type="NCBI Taxonomy" id="2862362"/>
    <lineage>
        <taxon>Eukaryota</taxon>
        <taxon>Fungi</taxon>
        <taxon>Dikarya</taxon>
        <taxon>Basidiomycota</taxon>
        <taxon>Agaricomycotina</taxon>
        <taxon>Agaricomycetes</taxon>
        <taxon>Agaricomycetidae</taxon>
        <taxon>Agaricales</taxon>
        <taxon>Marasmiineae</taxon>
        <taxon>Mycenaceae</taxon>
        <taxon>Favolaschia</taxon>
    </lineage>
</organism>
<reference evidence="1 2" key="1">
    <citation type="journal article" date="2024" name="J Genomics">
        <title>Draft genome sequencing and assembly of Favolaschia claudopus CIRM-BRFM 2984 isolated from oak limbs.</title>
        <authorList>
            <person name="Navarro D."/>
            <person name="Drula E."/>
            <person name="Chaduli D."/>
            <person name="Cazenave R."/>
            <person name="Ahrendt S."/>
            <person name="Wang J."/>
            <person name="Lipzen A."/>
            <person name="Daum C."/>
            <person name="Barry K."/>
            <person name="Grigoriev I.V."/>
            <person name="Favel A."/>
            <person name="Rosso M.N."/>
            <person name="Martin F."/>
        </authorList>
    </citation>
    <scope>NUCLEOTIDE SEQUENCE [LARGE SCALE GENOMIC DNA]</scope>
    <source>
        <strain evidence="1 2">CIRM-BRFM 2984</strain>
    </source>
</reference>
<accession>A0AAV9ZEX4</accession>
<comment type="caution">
    <text evidence="1">The sequence shown here is derived from an EMBL/GenBank/DDBJ whole genome shotgun (WGS) entry which is preliminary data.</text>
</comment>
<protein>
    <submittedName>
        <fullName evidence="1">Uncharacterized protein</fullName>
    </submittedName>
</protein>
<evidence type="ECO:0000313" key="2">
    <source>
        <dbReference type="Proteomes" id="UP001362999"/>
    </source>
</evidence>